<proteinExistence type="predicted"/>
<evidence type="ECO:0000256" key="1">
    <source>
        <dbReference type="SAM" id="MobiDB-lite"/>
    </source>
</evidence>
<dbReference type="GO" id="GO:0016104">
    <property type="term" value="P:triterpenoid biosynthetic process"/>
    <property type="evidence" value="ECO:0007669"/>
    <property type="project" value="InterPro"/>
</dbReference>
<feature type="region of interest" description="Disordered" evidence="1">
    <location>
        <begin position="1"/>
        <end position="20"/>
    </location>
</feature>
<gene>
    <name evidence="2" type="ORF">FH972_024816</name>
</gene>
<dbReference type="EMBL" id="VIBQ01000026">
    <property type="protein sequence ID" value="KAB8396274.1"/>
    <property type="molecule type" value="Genomic_DNA"/>
</dbReference>
<keyword evidence="3" id="KW-1185">Reference proteome</keyword>
<dbReference type="InterPro" id="IPR018333">
    <property type="entry name" value="Squalene_cyclase"/>
</dbReference>
<comment type="caution">
    <text evidence="2">The sequence shown here is derived from an EMBL/GenBank/DDBJ whole genome shotgun (WGS) entry which is preliminary data.</text>
</comment>
<organism evidence="2 3">
    <name type="scientific">Carpinus fangiana</name>
    <dbReference type="NCBI Taxonomy" id="176857"/>
    <lineage>
        <taxon>Eukaryota</taxon>
        <taxon>Viridiplantae</taxon>
        <taxon>Streptophyta</taxon>
        <taxon>Embryophyta</taxon>
        <taxon>Tracheophyta</taxon>
        <taxon>Spermatophyta</taxon>
        <taxon>Magnoliopsida</taxon>
        <taxon>eudicotyledons</taxon>
        <taxon>Gunneridae</taxon>
        <taxon>Pentapetalae</taxon>
        <taxon>rosids</taxon>
        <taxon>fabids</taxon>
        <taxon>Fagales</taxon>
        <taxon>Betulaceae</taxon>
        <taxon>Carpinus</taxon>
    </lineage>
</organism>
<accession>A0A5N6L1N9</accession>
<reference evidence="2 3" key="1">
    <citation type="submission" date="2019-06" db="EMBL/GenBank/DDBJ databases">
        <title>A chromosomal-level reference genome of Carpinus fangiana (Coryloideae, Betulaceae).</title>
        <authorList>
            <person name="Yang X."/>
            <person name="Wang Z."/>
            <person name="Zhang L."/>
            <person name="Hao G."/>
            <person name="Liu J."/>
            <person name="Yang Y."/>
        </authorList>
    </citation>
    <scope>NUCLEOTIDE SEQUENCE [LARGE SCALE GENOMIC DNA]</scope>
    <source>
        <strain evidence="2">Cfa_2016G</strain>
        <tissue evidence="2">Leaf</tissue>
    </source>
</reference>
<evidence type="ECO:0000313" key="3">
    <source>
        <dbReference type="Proteomes" id="UP000327013"/>
    </source>
</evidence>
<dbReference type="Proteomes" id="UP000327013">
    <property type="component" value="Unassembled WGS sequence"/>
</dbReference>
<dbReference type="AlphaFoldDB" id="A0A5N6L1N9"/>
<sequence>MWKLKIGAETDRGDGGGGGSERWLRSLNNHLGRQVWEFHPDLGTQEEHQQIDDARRDFWERRFEKRHSSDLLMRIQVHPQSQTLEFFVVLVWFYDLGSVIIKKKKAIDEE</sequence>
<evidence type="ECO:0008006" key="4">
    <source>
        <dbReference type="Google" id="ProtNLM"/>
    </source>
</evidence>
<dbReference type="GO" id="GO:0031559">
    <property type="term" value="F:oxidosqualene cyclase activity"/>
    <property type="evidence" value="ECO:0007669"/>
    <property type="project" value="UniProtKB-ARBA"/>
</dbReference>
<protein>
    <recommendedName>
        <fullName evidence="4">Squalene cyclase N-terminal domain-containing protein</fullName>
    </recommendedName>
</protein>
<name>A0A5N6L1N9_9ROSI</name>
<evidence type="ECO:0000313" key="2">
    <source>
        <dbReference type="EMBL" id="KAB8396274.1"/>
    </source>
</evidence>
<dbReference type="SUPFAM" id="SSF48239">
    <property type="entry name" value="Terpenoid cyclases/Protein prenyltransferases"/>
    <property type="match status" value="1"/>
</dbReference>
<feature type="compositionally biased region" description="Basic and acidic residues" evidence="1">
    <location>
        <begin position="1"/>
        <end position="14"/>
    </location>
</feature>
<dbReference type="PANTHER" id="PTHR11764:SF85">
    <property type="entry name" value="TERPENE CYCLASE_MUTASE FAMILY MEMBER"/>
    <property type="match status" value="1"/>
</dbReference>
<dbReference type="InterPro" id="IPR008930">
    <property type="entry name" value="Terpenoid_cyclase/PrenylTrfase"/>
</dbReference>
<dbReference type="PANTHER" id="PTHR11764">
    <property type="entry name" value="TERPENE CYCLASE/MUTASE FAMILY MEMBER"/>
    <property type="match status" value="1"/>
</dbReference>
<dbReference type="OrthoDB" id="21502at2759"/>
<dbReference type="GO" id="GO:0005811">
    <property type="term" value="C:lipid droplet"/>
    <property type="evidence" value="ECO:0007669"/>
    <property type="project" value="InterPro"/>
</dbReference>